<evidence type="ECO:0008006" key="4">
    <source>
        <dbReference type="Google" id="ProtNLM"/>
    </source>
</evidence>
<organism evidence="2 3">
    <name type="scientific">Streptomyces achromogenes</name>
    <dbReference type="NCBI Taxonomy" id="67255"/>
    <lineage>
        <taxon>Bacteria</taxon>
        <taxon>Bacillati</taxon>
        <taxon>Actinomycetota</taxon>
        <taxon>Actinomycetes</taxon>
        <taxon>Kitasatosporales</taxon>
        <taxon>Streptomycetaceae</taxon>
        <taxon>Streptomyces</taxon>
    </lineage>
</organism>
<keyword evidence="3" id="KW-1185">Reference proteome</keyword>
<evidence type="ECO:0000256" key="1">
    <source>
        <dbReference type="SAM" id="MobiDB-lite"/>
    </source>
</evidence>
<feature type="region of interest" description="Disordered" evidence="1">
    <location>
        <begin position="110"/>
        <end position="132"/>
    </location>
</feature>
<protein>
    <recommendedName>
        <fullName evidence="4">PRC-barrel domain-containing protein</fullName>
    </recommendedName>
</protein>
<evidence type="ECO:0000313" key="3">
    <source>
        <dbReference type="Proteomes" id="UP001243364"/>
    </source>
</evidence>
<feature type="compositionally biased region" description="Basic and acidic residues" evidence="1">
    <location>
        <begin position="111"/>
        <end position="125"/>
    </location>
</feature>
<dbReference type="EMBL" id="JAUSYA010000001">
    <property type="protein sequence ID" value="MDQ0681433.1"/>
    <property type="molecule type" value="Genomic_DNA"/>
</dbReference>
<dbReference type="Gene3D" id="3.90.50.10">
    <property type="entry name" value="Photosynthetic Reaction Center, subunit H, domain 2"/>
    <property type="match status" value="1"/>
</dbReference>
<proteinExistence type="predicted"/>
<evidence type="ECO:0000313" key="2">
    <source>
        <dbReference type="EMBL" id="MDQ0681433.1"/>
    </source>
</evidence>
<dbReference type="SUPFAM" id="SSF50346">
    <property type="entry name" value="PRC-barrel domain"/>
    <property type="match status" value="1"/>
</dbReference>
<comment type="caution">
    <text evidence="2">The sequence shown here is derived from an EMBL/GenBank/DDBJ whole genome shotgun (WGS) entry which is preliminary data.</text>
</comment>
<gene>
    <name evidence="2" type="ORF">QFZ56_000396</name>
</gene>
<sequence>MARLNGHPKGQDDREDIVSEHDAHRVPTAGHTADDDLTGYQVHATDGHLGKVSKYSRDLGPRFLVVHTGPWVLGKDVVLPSDAVMGVDHAARIVQVTRTKAQAKAAPVFDEATHLGDPRHRDQLGGRHGSGH</sequence>
<name>A0ABU0PUW0_STRAH</name>
<dbReference type="InterPro" id="IPR011033">
    <property type="entry name" value="PRC_barrel-like_sf"/>
</dbReference>
<reference evidence="2 3" key="1">
    <citation type="submission" date="2023-07" db="EMBL/GenBank/DDBJ databases">
        <title>Comparative genomics of wheat-associated soil bacteria to identify genetic determinants of phenazine resistance.</title>
        <authorList>
            <person name="Mouncey N."/>
        </authorList>
    </citation>
    <scope>NUCLEOTIDE SEQUENCE [LARGE SCALE GENOMIC DNA]</scope>
    <source>
        <strain evidence="2 3">W4I19-2</strain>
    </source>
</reference>
<accession>A0ABU0PUW0</accession>
<dbReference type="InterPro" id="IPR014747">
    <property type="entry name" value="Bac_photo_RC_H_C"/>
</dbReference>
<dbReference type="Proteomes" id="UP001243364">
    <property type="component" value="Unassembled WGS sequence"/>
</dbReference>